<reference evidence="2 5" key="2">
    <citation type="submission" date="2019-06" db="EMBL/GenBank/DDBJ databases">
        <title>A comparative analysis of the Nautiliaceae.</title>
        <authorList>
            <person name="Grosche A."/>
            <person name="Smedile F."/>
            <person name="Vetriani C."/>
        </authorList>
    </citation>
    <scope>NUCLEOTIDE SEQUENCE [LARGE SCALE GENOMIC DNA]</scope>
    <source>
        <strain evidence="2 5">TB6</strain>
        <plasmid evidence="2 5">unnamed1</plasmid>
    </source>
</reference>
<geneLocation type="plasmid" evidence="2 5">
    <name>unnamed1</name>
</geneLocation>
<sequence>MSKITITPELIEKTLSEYAKINNQIVKEFANNDKVVIKKLTEELDVNKQKEKFRFYLLITILLIVLDYVLNADSFFIYVAIIPGLIALYRLTAIKNAKRASKNEALLKEKIREFFENSQEYERLLESIQVYASIPPNKKVIENYGVISAVDIEDLKEEAARKGANAIINFSDNRQVVSKTSSIGSHVYSTEVTRGEVHGEAVFLVDVDVKEEGKDD</sequence>
<dbReference type="EMBL" id="CP040940">
    <property type="protein sequence ID" value="QDD68177.1"/>
    <property type="molecule type" value="Genomic_DNA"/>
</dbReference>
<dbReference type="Proteomes" id="UP000272781">
    <property type="component" value="Unassembled WGS sequence"/>
</dbReference>
<keyword evidence="5" id="KW-1185">Reference proteome</keyword>
<keyword evidence="1" id="KW-0472">Membrane</keyword>
<evidence type="ECO:0000256" key="1">
    <source>
        <dbReference type="SAM" id="Phobius"/>
    </source>
</evidence>
<dbReference type="RefSeq" id="WP_123353277.1">
    <property type="nucleotide sequence ID" value="NZ_CP040940.1"/>
</dbReference>
<protein>
    <submittedName>
        <fullName evidence="3">Uncharacterized protein</fullName>
    </submittedName>
</protein>
<feature type="transmembrane region" description="Helical" evidence="1">
    <location>
        <begin position="75"/>
        <end position="92"/>
    </location>
</feature>
<dbReference type="EMBL" id="RJVK01000006">
    <property type="protein sequence ID" value="ROR38690.1"/>
    <property type="molecule type" value="Genomic_DNA"/>
</dbReference>
<dbReference type="Proteomes" id="UP000298805">
    <property type="component" value="Plasmid unnamed1"/>
</dbReference>
<name>A0AAJ4RAW6_9BACT</name>
<dbReference type="AlphaFoldDB" id="A0AAJ4RAW6"/>
<gene>
    <name evidence="2" type="ORF">C6V80_10000</name>
    <name evidence="3" type="ORF">EDC58_1905</name>
</gene>
<keyword evidence="2" id="KW-0614">Plasmid</keyword>
<organism evidence="3 4">
    <name type="scientific">Caminibacter pacificus</name>
    <dbReference type="NCBI Taxonomy" id="1424653"/>
    <lineage>
        <taxon>Bacteria</taxon>
        <taxon>Pseudomonadati</taxon>
        <taxon>Campylobacterota</taxon>
        <taxon>Epsilonproteobacteria</taxon>
        <taxon>Nautiliales</taxon>
        <taxon>Nautiliaceae</taxon>
        <taxon>Caminibacter</taxon>
    </lineage>
</organism>
<evidence type="ECO:0000313" key="3">
    <source>
        <dbReference type="EMBL" id="ROR38690.1"/>
    </source>
</evidence>
<accession>A0AAJ4RAW6</accession>
<proteinExistence type="predicted"/>
<keyword evidence="1" id="KW-0812">Transmembrane</keyword>
<reference evidence="3 4" key="1">
    <citation type="submission" date="2018-11" db="EMBL/GenBank/DDBJ databases">
        <title>Genomic Encyclopedia of Type Strains, Phase IV (KMG-IV): sequencing the most valuable type-strain genomes for metagenomic binning, comparative biology and taxonomic classification.</title>
        <authorList>
            <person name="Goeker M."/>
        </authorList>
    </citation>
    <scope>NUCLEOTIDE SEQUENCE [LARGE SCALE GENOMIC DNA]</scope>
    <source>
        <strain evidence="3 4">DSM 27783</strain>
    </source>
</reference>
<keyword evidence="1" id="KW-1133">Transmembrane helix</keyword>
<evidence type="ECO:0000313" key="5">
    <source>
        <dbReference type="Proteomes" id="UP000298805"/>
    </source>
</evidence>
<evidence type="ECO:0000313" key="4">
    <source>
        <dbReference type="Proteomes" id="UP000272781"/>
    </source>
</evidence>
<evidence type="ECO:0000313" key="2">
    <source>
        <dbReference type="EMBL" id="QDD68177.1"/>
    </source>
</evidence>
<feature type="transmembrane region" description="Helical" evidence="1">
    <location>
        <begin position="53"/>
        <end position="69"/>
    </location>
</feature>